<evidence type="ECO:0000313" key="2">
    <source>
        <dbReference type="Proteomes" id="UP000823775"/>
    </source>
</evidence>
<keyword evidence="2" id="KW-1185">Reference proteome</keyword>
<proteinExistence type="predicted"/>
<protein>
    <submittedName>
        <fullName evidence="1">Uncharacterized protein</fullName>
    </submittedName>
</protein>
<dbReference type="Proteomes" id="UP000823775">
    <property type="component" value="Unassembled WGS sequence"/>
</dbReference>
<name>A0ABS8RH36_DATST</name>
<comment type="caution">
    <text evidence="1">The sequence shown here is derived from an EMBL/GenBank/DDBJ whole genome shotgun (WGS) entry which is preliminary data.</text>
</comment>
<sequence>MTLPMDFNLNIPPTGQDPPVVASSPLDDWCMGYNPIKNAPVVEIQDSEPSRVEVPPPMDAAHLHDPCWVALIYSYHEVRTLPNRWVVTLPGEPLVLPPGPLMPFVEDMDSCVIDELVLHSN</sequence>
<gene>
    <name evidence="1" type="ORF">HAX54_045214</name>
</gene>
<accession>A0ABS8RH36</accession>
<evidence type="ECO:0000313" key="1">
    <source>
        <dbReference type="EMBL" id="MCD7446157.1"/>
    </source>
</evidence>
<organism evidence="1 2">
    <name type="scientific">Datura stramonium</name>
    <name type="common">Jimsonweed</name>
    <name type="synonym">Common thornapple</name>
    <dbReference type="NCBI Taxonomy" id="4076"/>
    <lineage>
        <taxon>Eukaryota</taxon>
        <taxon>Viridiplantae</taxon>
        <taxon>Streptophyta</taxon>
        <taxon>Embryophyta</taxon>
        <taxon>Tracheophyta</taxon>
        <taxon>Spermatophyta</taxon>
        <taxon>Magnoliopsida</taxon>
        <taxon>eudicotyledons</taxon>
        <taxon>Gunneridae</taxon>
        <taxon>Pentapetalae</taxon>
        <taxon>asterids</taxon>
        <taxon>lamiids</taxon>
        <taxon>Solanales</taxon>
        <taxon>Solanaceae</taxon>
        <taxon>Solanoideae</taxon>
        <taxon>Datureae</taxon>
        <taxon>Datura</taxon>
    </lineage>
</organism>
<reference evidence="1 2" key="1">
    <citation type="journal article" date="2021" name="BMC Genomics">
        <title>Datura genome reveals duplications of psychoactive alkaloid biosynthetic genes and high mutation rate following tissue culture.</title>
        <authorList>
            <person name="Rajewski A."/>
            <person name="Carter-House D."/>
            <person name="Stajich J."/>
            <person name="Litt A."/>
        </authorList>
    </citation>
    <scope>NUCLEOTIDE SEQUENCE [LARGE SCALE GENOMIC DNA]</scope>
    <source>
        <strain evidence="1">AR-01</strain>
    </source>
</reference>
<dbReference type="EMBL" id="JACEIK010000007">
    <property type="protein sequence ID" value="MCD7446157.1"/>
    <property type="molecule type" value="Genomic_DNA"/>
</dbReference>